<dbReference type="Proteomes" id="UP000321794">
    <property type="component" value="Unassembled WGS sequence"/>
</dbReference>
<keyword evidence="3" id="KW-0677">Repeat</keyword>
<sequence>MPAAQNMSVAEIAAQQATIDRNQLLVQKLNTGQHQPAEIRAVVGELTGRPLDPSVEIRLPFYTDYGRNLTIGKRVMINDQVQFTDLGGITLADDVLIGPGAALITVNHQLNPAHRRALTVAPITIEQNAWIGAKAIILPGVTVGPDAVVAAGAVVTKDVPANAVVAGVPAKVIKII</sequence>
<evidence type="ECO:0000256" key="2">
    <source>
        <dbReference type="ARBA" id="ARBA00022679"/>
    </source>
</evidence>
<evidence type="ECO:0000256" key="3">
    <source>
        <dbReference type="ARBA" id="ARBA00022737"/>
    </source>
</evidence>
<dbReference type="Gene3D" id="2.160.10.10">
    <property type="entry name" value="Hexapeptide repeat proteins"/>
    <property type="match status" value="1"/>
</dbReference>
<proteinExistence type="inferred from homology"/>
<name>A0ABQ0WYS5_9LACO</name>
<dbReference type="InterPro" id="IPR001451">
    <property type="entry name" value="Hexapep"/>
</dbReference>
<dbReference type="PANTHER" id="PTHR23416:SF23">
    <property type="entry name" value="ACETYLTRANSFERASE C18B11.09C-RELATED"/>
    <property type="match status" value="1"/>
</dbReference>
<dbReference type="EMBL" id="BJZK01000029">
    <property type="protein sequence ID" value="GEO72886.1"/>
    <property type="molecule type" value="Genomic_DNA"/>
</dbReference>
<gene>
    <name evidence="4" type="ORF">LZY01_20540</name>
</gene>
<dbReference type="Pfam" id="PF14602">
    <property type="entry name" value="Hexapep_2"/>
    <property type="match status" value="1"/>
</dbReference>
<dbReference type="SUPFAM" id="SSF51161">
    <property type="entry name" value="Trimeric LpxA-like enzymes"/>
    <property type="match status" value="1"/>
</dbReference>
<reference evidence="4 5" key="1">
    <citation type="submission" date="2019-07" db="EMBL/GenBank/DDBJ databases">
        <title>Whole genome shotgun sequence of Lactobacillus zymae NBRC 107157.</title>
        <authorList>
            <person name="Hosoyama A."/>
            <person name="Uohara A."/>
            <person name="Ohji S."/>
            <person name="Ichikawa N."/>
        </authorList>
    </citation>
    <scope>NUCLEOTIDE SEQUENCE [LARGE SCALE GENOMIC DNA]</scope>
    <source>
        <strain evidence="4 5">NBRC 107157</strain>
    </source>
</reference>
<evidence type="ECO:0000313" key="5">
    <source>
        <dbReference type="Proteomes" id="UP000321794"/>
    </source>
</evidence>
<dbReference type="PROSITE" id="PS00101">
    <property type="entry name" value="HEXAPEP_TRANSFERASES"/>
    <property type="match status" value="1"/>
</dbReference>
<keyword evidence="5" id="KW-1185">Reference proteome</keyword>
<dbReference type="InterPro" id="IPR011004">
    <property type="entry name" value="Trimer_LpxA-like_sf"/>
</dbReference>
<comment type="similarity">
    <text evidence="1">Belongs to the transferase hexapeptide repeat family.</text>
</comment>
<evidence type="ECO:0000256" key="1">
    <source>
        <dbReference type="ARBA" id="ARBA00007274"/>
    </source>
</evidence>
<keyword evidence="2" id="KW-0808">Transferase</keyword>
<organism evidence="4 5">
    <name type="scientific">Levilactobacillus zymae</name>
    <dbReference type="NCBI Taxonomy" id="267363"/>
    <lineage>
        <taxon>Bacteria</taxon>
        <taxon>Bacillati</taxon>
        <taxon>Bacillota</taxon>
        <taxon>Bacilli</taxon>
        <taxon>Lactobacillales</taxon>
        <taxon>Lactobacillaceae</taxon>
        <taxon>Levilactobacillus</taxon>
    </lineage>
</organism>
<evidence type="ECO:0000313" key="4">
    <source>
        <dbReference type="EMBL" id="GEO72886.1"/>
    </source>
</evidence>
<accession>A0ABQ0WYS5</accession>
<protein>
    <submittedName>
        <fullName evidence="4">Acetyltransferase</fullName>
    </submittedName>
</protein>
<dbReference type="InterPro" id="IPR051159">
    <property type="entry name" value="Hexapeptide_acetyltransf"/>
</dbReference>
<comment type="caution">
    <text evidence="4">The sequence shown here is derived from an EMBL/GenBank/DDBJ whole genome shotgun (WGS) entry which is preliminary data.</text>
</comment>
<dbReference type="InterPro" id="IPR018357">
    <property type="entry name" value="Hexapep_transf_CS"/>
</dbReference>
<dbReference type="PANTHER" id="PTHR23416">
    <property type="entry name" value="SIALIC ACID SYNTHASE-RELATED"/>
    <property type="match status" value="1"/>
</dbReference>